<keyword evidence="6 7" id="KW-0030">Aminoacyl-tRNA synthetase</keyword>
<dbReference type="PANTHER" id="PTHR43311:SF2">
    <property type="entry name" value="GLUTAMATE--TRNA LIGASE, MITOCHONDRIAL-RELATED"/>
    <property type="match status" value="1"/>
</dbReference>
<dbReference type="InterPro" id="IPR049940">
    <property type="entry name" value="GluQ/Sye"/>
</dbReference>
<keyword evidence="3 7" id="KW-0547">Nucleotide-binding</keyword>
<dbReference type="PRINTS" id="PR00987">
    <property type="entry name" value="TRNASYNTHGLU"/>
</dbReference>
<comment type="subunit">
    <text evidence="7">Monomer.</text>
</comment>
<dbReference type="Gene3D" id="3.40.50.620">
    <property type="entry name" value="HUPs"/>
    <property type="match status" value="1"/>
</dbReference>
<dbReference type="NCBIfam" id="NF004315">
    <property type="entry name" value="PRK05710.1-4"/>
    <property type="match status" value="1"/>
</dbReference>
<dbReference type="EC" id="6.1.1.17" evidence="7"/>
<evidence type="ECO:0000256" key="3">
    <source>
        <dbReference type="ARBA" id="ARBA00022741"/>
    </source>
</evidence>
<accession>A0ABS1X199</accession>
<comment type="caution">
    <text evidence="10">The sequence shown here is derived from an EMBL/GenBank/DDBJ whole genome shotgun (WGS) entry which is preliminary data.</text>
</comment>
<evidence type="ECO:0000256" key="2">
    <source>
        <dbReference type="ARBA" id="ARBA00022598"/>
    </source>
</evidence>
<dbReference type="InterPro" id="IPR020058">
    <property type="entry name" value="Glu/Gln-tRNA-synth_Ib_cat-dom"/>
</dbReference>
<evidence type="ECO:0000256" key="7">
    <source>
        <dbReference type="HAMAP-Rule" id="MF_00022"/>
    </source>
</evidence>
<dbReference type="Proteomes" id="UP000661077">
    <property type="component" value="Unassembled WGS sequence"/>
</dbReference>
<dbReference type="InterPro" id="IPR045462">
    <property type="entry name" value="aa-tRNA-synth_I_cd-bd"/>
</dbReference>
<dbReference type="SUPFAM" id="SSF52374">
    <property type="entry name" value="Nucleotidylyl transferase"/>
    <property type="match status" value="1"/>
</dbReference>
<gene>
    <name evidence="7" type="primary">gltX</name>
    <name evidence="10" type="ORF">JM946_19850</name>
</gene>
<organism evidence="10 11">
    <name type="scientific">Steroidobacter gossypii</name>
    <dbReference type="NCBI Taxonomy" id="2805490"/>
    <lineage>
        <taxon>Bacteria</taxon>
        <taxon>Pseudomonadati</taxon>
        <taxon>Pseudomonadota</taxon>
        <taxon>Gammaproteobacteria</taxon>
        <taxon>Steroidobacterales</taxon>
        <taxon>Steroidobacteraceae</taxon>
        <taxon>Steroidobacter</taxon>
    </lineage>
</organism>
<comment type="subcellular location">
    <subcellularLocation>
        <location evidence="7">Cytoplasm</location>
    </subcellularLocation>
</comment>
<reference evidence="10 11" key="1">
    <citation type="journal article" date="2021" name="Int. J. Syst. Evol. Microbiol.">
        <title>Steroidobacter gossypii sp. nov., isolated from soil of cotton cropping field.</title>
        <authorList>
            <person name="Huang R."/>
            <person name="Yang S."/>
            <person name="Zhen C."/>
            <person name="Liu W."/>
        </authorList>
    </citation>
    <scope>NUCLEOTIDE SEQUENCE [LARGE SCALE GENOMIC DNA]</scope>
    <source>
        <strain evidence="10 11">S1-65</strain>
    </source>
</reference>
<sequence length="475" mass="52370">MSSDPPDRLVTRFAPSPTGYLHLGNARTALLNYLAARKAGGRFILRVEDTDEARSSEEFLNALYVDLHWLGIDWDEGPDIGGPHTLYRQQQRRALYDEWLSRLDAAGLTYPCFCTPAELNISRKRQLAAGQPPRYAGTCRNLTSEERAERLARGLPAALRFRVPQGQLVSFVDLVHGEQRFNSDDIGDFIIRRTDGSTAFFFSNAVDDALMDVTLVLRGDDHMTNTPRQILLLQALGLRVPQYAHVALLLGMDGAPLSKRHGDTSLRELRERGYLPGALRNHLVRLGHSCVSDGWLDEAALIADFDLNRLGRAAAKFDDAQLRHWQKETVAHLSTAEFVSWIGAELPAGLDEQTQAQFVSVVRGNVELPADAKAWAKVVFGKLDEFEPAALTAIREAGESYFTEALRLIGQPGADFKPAVKALGQATGKKGPGLFMPLRAALTGFTHGPELAPMLALLPVAEIQARLEHARRLAV</sequence>
<comment type="caution">
    <text evidence="7">Lacks conserved residue(s) required for the propagation of feature annotation.</text>
</comment>
<evidence type="ECO:0000259" key="8">
    <source>
        <dbReference type="Pfam" id="PF00749"/>
    </source>
</evidence>
<evidence type="ECO:0000256" key="4">
    <source>
        <dbReference type="ARBA" id="ARBA00022840"/>
    </source>
</evidence>
<feature type="short sequence motif" description="'HIGH' region" evidence="7">
    <location>
        <begin position="15"/>
        <end position="25"/>
    </location>
</feature>
<feature type="domain" description="Aminoacyl-tRNA synthetase class I anticodon-binding" evidence="9">
    <location>
        <begin position="350"/>
        <end position="470"/>
    </location>
</feature>
<evidence type="ECO:0000313" key="11">
    <source>
        <dbReference type="Proteomes" id="UP000661077"/>
    </source>
</evidence>
<keyword evidence="5 7" id="KW-0648">Protein biosynthesis</keyword>
<keyword evidence="7" id="KW-0963">Cytoplasm</keyword>
<evidence type="ECO:0000256" key="6">
    <source>
        <dbReference type="ARBA" id="ARBA00023146"/>
    </source>
</evidence>
<dbReference type="Gene3D" id="1.10.10.350">
    <property type="match status" value="1"/>
</dbReference>
<dbReference type="Pfam" id="PF19269">
    <property type="entry name" value="Anticodon_2"/>
    <property type="match status" value="1"/>
</dbReference>
<dbReference type="InterPro" id="IPR001412">
    <property type="entry name" value="aa-tRNA-synth_I_CS"/>
</dbReference>
<dbReference type="InterPro" id="IPR014729">
    <property type="entry name" value="Rossmann-like_a/b/a_fold"/>
</dbReference>
<evidence type="ECO:0000259" key="9">
    <source>
        <dbReference type="Pfam" id="PF19269"/>
    </source>
</evidence>
<dbReference type="Pfam" id="PF00749">
    <property type="entry name" value="tRNA-synt_1c"/>
    <property type="match status" value="1"/>
</dbReference>
<evidence type="ECO:0000256" key="1">
    <source>
        <dbReference type="ARBA" id="ARBA00007894"/>
    </source>
</evidence>
<keyword evidence="11" id="KW-1185">Reference proteome</keyword>
<feature type="binding site" evidence="7">
    <location>
        <position position="259"/>
    </location>
    <ligand>
        <name>ATP</name>
        <dbReference type="ChEBI" id="CHEBI:30616"/>
    </ligand>
</feature>
<dbReference type="InterPro" id="IPR020751">
    <property type="entry name" value="aa-tRNA-synth_I_codon-bd_sub2"/>
</dbReference>
<name>A0ABS1X199_9GAMM</name>
<comment type="function">
    <text evidence="7">Catalyzes the attachment of glutamate to tRNA(Glu) in a two-step reaction: glutamate is first activated by ATP to form Glu-AMP and then transferred to the acceptor end of tRNA(Glu).</text>
</comment>
<dbReference type="NCBIfam" id="TIGR00464">
    <property type="entry name" value="gltX_bact"/>
    <property type="match status" value="1"/>
</dbReference>
<dbReference type="EMBL" id="JAEVLS010000004">
    <property type="protein sequence ID" value="MBM0106997.1"/>
    <property type="molecule type" value="Genomic_DNA"/>
</dbReference>
<proteinExistence type="inferred from homology"/>
<evidence type="ECO:0000256" key="5">
    <source>
        <dbReference type="ARBA" id="ARBA00022917"/>
    </source>
</evidence>
<evidence type="ECO:0000313" key="10">
    <source>
        <dbReference type="EMBL" id="MBM0106997.1"/>
    </source>
</evidence>
<dbReference type="PANTHER" id="PTHR43311">
    <property type="entry name" value="GLUTAMATE--TRNA LIGASE"/>
    <property type="match status" value="1"/>
</dbReference>
<feature type="domain" description="Glutamyl/glutaminyl-tRNA synthetase class Ib catalytic" evidence="8">
    <location>
        <begin position="9"/>
        <end position="323"/>
    </location>
</feature>
<keyword evidence="4 7" id="KW-0067">ATP-binding</keyword>
<comment type="similarity">
    <text evidence="1 7">Belongs to the class-I aminoacyl-tRNA synthetase family. Glutamate--tRNA ligase type 1 subfamily.</text>
</comment>
<protein>
    <recommendedName>
        <fullName evidence="7">Glutamate--tRNA ligase</fullName>
        <ecNumber evidence="7">6.1.1.17</ecNumber>
    </recommendedName>
    <alternativeName>
        <fullName evidence="7">Glutamyl-tRNA synthetase</fullName>
        <shortName evidence="7">GluRS</shortName>
    </alternativeName>
</protein>
<dbReference type="PROSITE" id="PS00178">
    <property type="entry name" value="AA_TRNA_LIGASE_I"/>
    <property type="match status" value="1"/>
</dbReference>
<dbReference type="RefSeq" id="WP_203169107.1">
    <property type="nucleotide sequence ID" value="NZ_JAEVLS010000004.1"/>
</dbReference>
<dbReference type="InterPro" id="IPR000924">
    <property type="entry name" value="Glu/Gln-tRNA-synth"/>
</dbReference>
<feature type="short sequence motif" description="'KMSKS' region" evidence="7">
    <location>
        <begin position="256"/>
        <end position="260"/>
    </location>
</feature>
<keyword evidence="2 7" id="KW-0436">Ligase</keyword>
<dbReference type="SUPFAM" id="SSF48163">
    <property type="entry name" value="An anticodon-binding domain of class I aminoacyl-tRNA synthetases"/>
    <property type="match status" value="1"/>
</dbReference>
<dbReference type="GO" id="GO:0004818">
    <property type="term" value="F:glutamate-tRNA ligase activity"/>
    <property type="evidence" value="ECO:0007669"/>
    <property type="project" value="UniProtKB-EC"/>
</dbReference>
<dbReference type="InterPro" id="IPR008925">
    <property type="entry name" value="aa_tRNA-synth_I_cd-bd_sf"/>
</dbReference>
<dbReference type="HAMAP" id="MF_00022">
    <property type="entry name" value="Glu_tRNA_synth_type1"/>
    <property type="match status" value="1"/>
</dbReference>
<dbReference type="InterPro" id="IPR033910">
    <property type="entry name" value="GluRS_core"/>
</dbReference>
<dbReference type="InterPro" id="IPR004527">
    <property type="entry name" value="Glu-tRNA-ligase_bac/mito"/>
</dbReference>
<comment type="catalytic activity">
    <reaction evidence="7">
        <text>tRNA(Glu) + L-glutamate + ATP = L-glutamyl-tRNA(Glu) + AMP + diphosphate</text>
        <dbReference type="Rhea" id="RHEA:23540"/>
        <dbReference type="Rhea" id="RHEA-COMP:9663"/>
        <dbReference type="Rhea" id="RHEA-COMP:9680"/>
        <dbReference type="ChEBI" id="CHEBI:29985"/>
        <dbReference type="ChEBI" id="CHEBI:30616"/>
        <dbReference type="ChEBI" id="CHEBI:33019"/>
        <dbReference type="ChEBI" id="CHEBI:78442"/>
        <dbReference type="ChEBI" id="CHEBI:78520"/>
        <dbReference type="ChEBI" id="CHEBI:456215"/>
        <dbReference type="EC" id="6.1.1.17"/>
    </reaction>
</comment>
<dbReference type="CDD" id="cd00808">
    <property type="entry name" value="GluRS_core"/>
    <property type="match status" value="1"/>
</dbReference>